<organism evidence="6 7">
    <name type="scientific">Lutispora thermophila DSM 19022</name>
    <dbReference type="NCBI Taxonomy" id="1122184"/>
    <lineage>
        <taxon>Bacteria</taxon>
        <taxon>Bacillati</taxon>
        <taxon>Bacillota</taxon>
        <taxon>Clostridia</taxon>
        <taxon>Lutisporales</taxon>
        <taxon>Lutisporaceae</taxon>
        <taxon>Lutispora</taxon>
    </lineage>
</organism>
<dbReference type="Gene3D" id="3.40.50.360">
    <property type="match status" value="1"/>
</dbReference>
<sequence length="273" mass="30438">MMINKVWAVYFSATGTTKKVTEYVANAISEKIDAPIDTVDFTIPDARKRSLEFGKDDLVVFGTPVYAGRVPNVLLSFLNENIKADNTCSIPIVVYGNRNYDDALKELIRILNNDGFEIIAAGAFVGEHAFSKVLAAGRPDESDMLLAEELAEKAAKRICLSDNKPVEILCFKDEKSLRPYYQPKDNNGTAINILKVKPKTNDNCNKCGLCAKICPMGSISYEDQSNILGICIKCGACIKKCPVEAKFFDDKGYLYHKKDLEMTYTRRSEPEIF</sequence>
<dbReference type="NCBIfam" id="NF038196">
    <property type="entry name" value="ferrodoxin_EFR1"/>
    <property type="match status" value="1"/>
</dbReference>
<keyword evidence="3" id="KW-0411">Iron-sulfur</keyword>
<gene>
    <name evidence="6" type="ORF">SAMN02745176_01047</name>
</gene>
<dbReference type="GO" id="GO:0016651">
    <property type="term" value="F:oxidoreductase activity, acting on NAD(P)H"/>
    <property type="evidence" value="ECO:0007669"/>
    <property type="project" value="UniProtKB-ARBA"/>
</dbReference>
<dbReference type="AlphaFoldDB" id="A0A1M6D6Z6"/>
<dbReference type="InterPro" id="IPR029039">
    <property type="entry name" value="Flavoprotein-like_sf"/>
</dbReference>
<dbReference type="InterPro" id="IPR047964">
    <property type="entry name" value="EFR1-like"/>
</dbReference>
<keyword evidence="7" id="KW-1185">Reference proteome</keyword>
<dbReference type="STRING" id="1122184.SAMN02745176_01047"/>
<keyword evidence="2" id="KW-0408">Iron</keyword>
<evidence type="ECO:0000256" key="3">
    <source>
        <dbReference type="ARBA" id="ARBA00023014"/>
    </source>
</evidence>
<evidence type="ECO:0000313" key="7">
    <source>
        <dbReference type="Proteomes" id="UP000184442"/>
    </source>
</evidence>
<dbReference type="PANTHER" id="PTHR43122">
    <property type="entry name" value="FERREDOXIN SUBUNIT OF PYRUVATE:FLAVODOXIN OXIDOREDUCTASE-RELATED"/>
    <property type="match status" value="1"/>
</dbReference>
<proteinExistence type="predicted"/>
<evidence type="ECO:0000259" key="5">
    <source>
        <dbReference type="PROSITE" id="PS51379"/>
    </source>
</evidence>
<feature type="domain" description="4Fe-4S ferredoxin-type" evidence="5">
    <location>
        <begin position="231"/>
        <end position="251"/>
    </location>
</feature>
<protein>
    <submittedName>
        <fullName evidence="6">4Fe-4S binding domain-containing protein</fullName>
    </submittedName>
</protein>
<dbReference type="InterPro" id="IPR017900">
    <property type="entry name" value="4Fe4S_Fe_S_CS"/>
</dbReference>
<keyword evidence="1" id="KW-0479">Metal-binding</keyword>
<dbReference type="PROSITE" id="PS51379">
    <property type="entry name" value="4FE4S_FER_2"/>
    <property type="match status" value="2"/>
</dbReference>
<dbReference type="Pfam" id="PF00037">
    <property type="entry name" value="Fer4"/>
    <property type="match status" value="2"/>
</dbReference>
<dbReference type="PROSITE" id="PS00198">
    <property type="entry name" value="4FE4S_FER_1"/>
    <property type="match status" value="1"/>
</dbReference>
<dbReference type="OrthoDB" id="9813995at2"/>
<dbReference type="InterPro" id="IPR008254">
    <property type="entry name" value="Flavodoxin/NO_synth"/>
</dbReference>
<dbReference type="EMBL" id="FQZS01000006">
    <property type="protein sequence ID" value="SHI68997.1"/>
    <property type="molecule type" value="Genomic_DNA"/>
</dbReference>
<evidence type="ECO:0000256" key="2">
    <source>
        <dbReference type="ARBA" id="ARBA00023004"/>
    </source>
</evidence>
<evidence type="ECO:0000256" key="1">
    <source>
        <dbReference type="ARBA" id="ARBA00022723"/>
    </source>
</evidence>
<dbReference type="GO" id="GO:0010181">
    <property type="term" value="F:FMN binding"/>
    <property type="evidence" value="ECO:0007669"/>
    <property type="project" value="InterPro"/>
</dbReference>
<dbReference type="GO" id="GO:0051536">
    <property type="term" value="F:iron-sulfur cluster binding"/>
    <property type="evidence" value="ECO:0007669"/>
    <property type="project" value="UniProtKB-KW"/>
</dbReference>
<dbReference type="PANTHER" id="PTHR43122:SF1">
    <property type="entry name" value="IRON-SULFUR-BINDING PROTEIN"/>
    <property type="match status" value="1"/>
</dbReference>
<dbReference type="Pfam" id="PF12724">
    <property type="entry name" value="Flavodoxin_5"/>
    <property type="match status" value="1"/>
</dbReference>
<dbReference type="PROSITE" id="PS50902">
    <property type="entry name" value="FLAVODOXIN_LIKE"/>
    <property type="match status" value="1"/>
</dbReference>
<dbReference type="RefSeq" id="WP_073025176.1">
    <property type="nucleotide sequence ID" value="NZ_FQZS01000006.1"/>
</dbReference>
<dbReference type="InterPro" id="IPR026816">
    <property type="entry name" value="Flavodoxin_dom"/>
</dbReference>
<dbReference type="GO" id="GO:0046872">
    <property type="term" value="F:metal ion binding"/>
    <property type="evidence" value="ECO:0007669"/>
    <property type="project" value="UniProtKB-KW"/>
</dbReference>
<reference evidence="6 7" key="1">
    <citation type="submission" date="2016-11" db="EMBL/GenBank/DDBJ databases">
        <authorList>
            <person name="Jaros S."/>
            <person name="Januszkiewicz K."/>
            <person name="Wedrychowicz H."/>
        </authorList>
    </citation>
    <scope>NUCLEOTIDE SEQUENCE [LARGE SCALE GENOMIC DNA]</scope>
    <source>
        <strain evidence="6 7">DSM 19022</strain>
    </source>
</reference>
<name>A0A1M6D6Z6_9FIRM</name>
<evidence type="ECO:0000259" key="4">
    <source>
        <dbReference type="PROSITE" id="PS50902"/>
    </source>
</evidence>
<dbReference type="SUPFAM" id="SSF52218">
    <property type="entry name" value="Flavoproteins"/>
    <property type="match status" value="1"/>
</dbReference>
<dbReference type="Gene3D" id="3.30.70.20">
    <property type="match status" value="1"/>
</dbReference>
<dbReference type="Proteomes" id="UP000184442">
    <property type="component" value="Unassembled WGS sequence"/>
</dbReference>
<feature type="domain" description="Flavodoxin-like" evidence="4">
    <location>
        <begin position="6"/>
        <end position="155"/>
    </location>
</feature>
<accession>A0A1M6D6Z6</accession>
<dbReference type="SUPFAM" id="SSF54862">
    <property type="entry name" value="4Fe-4S ferredoxins"/>
    <property type="match status" value="1"/>
</dbReference>
<feature type="domain" description="4Fe-4S ferredoxin-type" evidence="5">
    <location>
        <begin position="196"/>
        <end position="224"/>
    </location>
</feature>
<dbReference type="InterPro" id="IPR017896">
    <property type="entry name" value="4Fe4S_Fe-S-bd"/>
</dbReference>
<evidence type="ECO:0000313" key="6">
    <source>
        <dbReference type="EMBL" id="SHI68997.1"/>
    </source>
</evidence>